<dbReference type="KEGG" id="sog:RA178_20315"/>
<gene>
    <name evidence="1" type="ORF">RA178_20315</name>
</gene>
<sequence>MSAKEWIYQNNELFGLYQDITFDKDNDNPAVIEITNPIDFKIIYESNTEGKSFGKLEAEIPADVFDKIAIAWCKKRKLQDIFGG</sequence>
<dbReference type="Proteomes" id="UP001236800">
    <property type="component" value="Chromosome"/>
</dbReference>
<reference evidence="1" key="1">
    <citation type="submission" date="2023-08" db="EMBL/GenBank/DDBJ databases">
        <title>Complete genome sequence of Shewanella oncorhynchi Z-P2, a siderophore putrebactin-producing bacterium.</title>
        <authorList>
            <person name="Zhang Y."/>
        </authorList>
    </citation>
    <scope>NUCLEOTIDE SEQUENCE</scope>
    <source>
        <strain evidence="1">Z-P2</strain>
    </source>
</reference>
<proteinExistence type="predicted"/>
<organism evidence="1">
    <name type="scientific">Shewanella oncorhynchi</name>
    <dbReference type="NCBI Taxonomy" id="2726434"/>
    <lineage>
        <taxon>Bacteria</taxon>
        <taxon>Pseudomonadati</taxon>
        <taxon>Pseudomonadota</taxon>
        <taxon>Gammaproteobacteria</taxon>
        <taxon>Alteromonadales</taxon>
        <taxon>Shewanellaceae</taxon>
        <taxon>Shewanella</taxon>
    </lineage>
</organism>
<dbReference type="AlphaFoldDB" id="A0AA50KDN6"/>
<accession>A0AA50KDN6</accession>
<name>A0AA50KDN6_9GAMM</name>
<dbReference type="RefSeq" id="WP_306683607.1">
    <property type="nucleotide sequence ID" value="NZ_CP132914.1"/>
</dbReference>
<protein>
    <submittedName>
        <fullName evidence="1">Uncharacterized protein</fullName>
    </submittedName>
</protein>
<evidence type="ECO:0000313" key="1">
    <source>
        <dbReference type="EMBL" id="WMB72722.1"/>
    </source>
</evidence>
<dbReference type="EMBL" id="CP132914">
    <property type="protein sequence ID" value="WMB72722.1"/>
    <property type="molecule type" value="Genomic_DNA"/>
</dbReference>
<dbReference type="GeneID" id="301341579"/>